<feature type="binding site" evidence="10 14">
    <location>
        <begin position="141"/>
        <end position="144"/>
    </location>
    <ligand>
        <name>substrate</name>
    </ligand>
</feature>
<dbReference type="InterPro" id="IPR000056">
    <property type="entry name" value="Ribul_P_3_epim-like"/>
</dbReference>
<dbReference type="GO" id="GO:0046872">
    <property type="term" value="F:metal ion binding"/>
    <property type="evidence" value="ECO:0007669"/>
    <property type="project" value="UniProtKB-UniRule"/>
</dbReference>
<keyword evidence="13" id="KW-0464">Manganese</keyword>
<feature type="binding site" evidence="10 14">
    <location>
        <position position="65"/>
    </location>
    <ligand>
        <name>substrate</name>
    </ligand>
</feature>
<dbReference type="NCBIfam" id="TIGR01163">
    <property type="entry name" value="rpe"/>
    <property type="match status" value="1"/>
</dbReference>
<dbReference type="InterPro" id="IPR013785">
    <property type="entry name" value="Aldolase_TIM"/>
</dbReference>
<proteinExistence type="inferred from homology"/>
<reference evidence="15 16" key="1">
    <citation type="submission" date="2019-01" db="EMBL/GenBank/DDBJ databases">
        <title>Insights into ecological role of a new deltaproteobacterial order Candidatus Sinidesulfobacterales (Sva0485) by metagenomics and metatranscriptomics.</title>
        <authorList>
            <person name="Tan S."/>
            <person name="Liu J."/>
            <person name="Fang Y."/>
            <person name="Hedlund B.P."/>
            <person name="Lian Z.H."/>
            <person name="Huang L.Y."/>
            <person name="Li J.T."/>
            <person name="Huang L.N."/>
            <person name="Li W.J."/>
            <person name="Jiang H.C."/>
            <person name="Dong H.L."/>
            <person name="Shu W.S."/>
        </authorList>
    </citation>
    <scope>NUCLEOTIDE SEQUENCE [LARGE SCALE GENOMIC DNA]</scope>
    <source>
        <strain evidence="15">AP3</strain>
    </source>
</reference>
<dbReference type="Gene3D" id="3.20.20.70">
    <property type="entry name" value="Aldolase class I"/>
    <property type="match status" value="1"/>
</dbReference>
<dbReference type="CDD" id="cd00429">
    <property type="entry name" value="RPE"/>
    <property type="match status" value="1"/>
</dbReference>
<feature type="binding site" evidence="10 14">
    <location>
        <begin position="196"/>
        <end position="197"/>
    </location>
    <ligand>
        <name>substrate</name>
    </ligand>
</feature>
<dbReference type="HAMAP" id="MF_02227">
    <property type="entry name" value="RPE"/>
    <property type="match status" value="1"/>
</dbReference>
<dbReference type="GO" id="GO:0006098">
    <property type="term" value="P:pentose-phosphate shunt"/>
    <property type="evidence" value="ECO:0007669"/>
    <property type="project" value="UniProtKB-UniRule"/>
</dbReference>
<feature type="binding site" evidence="14">
    <location>
        <position position="176"/>
    </location>
    <ligand>
        <name>substrate</name>
    </ligand>
</feature>
<dbReference type="SUPFAM" id="SSF51366">
    <property type="entry name" value="Ribulose-phoshate binding barrel"/>
    <property type="match status" value="1"/>
</dbReference>
<evidence type="ECO:0000256" key="2">
    <source>
        <dbReference type="ARBA" id="ARBA00001936"/>
    </source>
</evidence>
<dbReference type="Proteomes" id="UP000320813">
    <property type="component" value="Unassembled WGS sequence"/>
</dbReference>
<evidence type="ECO:0000313" key="16">
    <source>
        <dbReference type="Proteomes" id="UP000320813"/>
    </source>
</evidence>
<keyword evidence="13" id="KW-0170">Cobalt</keyword>
<evidence type="ECO:0000256" key="3">
    <source>
        <dbReference type="ARBA" id="ARBA00001941"/>
    </source>
</evidence>
<evidence type="ECO:0000256" key="9">
    <source>
        <dbReference type="ARBA" id="ARBA00023235"/>
    </source>
</evidence>
<feature type="binding site" evidence="10 13">
    <location>
        <position position="65"/>
    </location>
    <ligand>
        <name>a divalent metal cation</name>
        <dbReference type="ChEBI" id="CHEBI:60240"/>
    </ligand>
</feature>
<keyword evidence="9 10" id="KW-0413">Isomerase</keyword>
<dbReference type="GO" id="GO:0019323">
    <property type="term" value="P:pentose catabolic process"/>
    <property type="evidence" value="ECO:0007669"/>
    <property type="project" value="UniProtKB-UniRule"/>
</dbReference>
<evidence type="ECO:0000256" key="6">
    <source>
        <dbReference type="ARBA" id="ARBA00009541"/>
    </source>
</evidence>
<feature type="binding site" evidence="10">
    <location>
        <begin position="174"/>
        <end position="176"/>
    </location>
    <ligand>
        <name>substrate</name>
    </ligand>
</feature>
<evidence type="ECO:0000256" key="7">
    <source>
        <dbReference type="ARBA" id="ARBA00013188"/>
    </source>
</evidence>
<evidence type="ECO:0000256" key="13">
    <source>
        <dbReference type="PIRSR" id="PIRSR001461-2"/>
    </source>
</evidence>
<keyword evidence="13" id="KW-0862">Zinc</keyword>
<dbReference type="PANTHER" id="PTHR11749">
    <property type="entry name" value="RIBULOSE-5-PHOSPHATE-3-EPIMERASE"/>
    <property type="match status" value="1"/>
</dbReference>
<dbReference type="InterPro" id="IPR026019">
    <property type="entry name" value="Ribul_P_3_epim"/>
</dbReference>
<comment type="similarity">
    <text evidence="6 10 11">Belongs to the ribulose-phosphate 3-epimerase family.</text>
</comment>
<dbReference type="PIRSF" id="PIRSF001461">
    <property type="entry name" value="RPE"/>
    <property type="match status" value="1"/>
</dbReference>
<dbReference type="Pfam" id="PF00834">
    <property type="entry name" value="Ribul_P_3_epim"/>
    <property type="match status" value="1"/>
</dbReference>
<dbReference type="GO" id="GO:0005737">
    <property type="term" value="C:cytoplasm"/>
    <property type="evidence" value="ECO:0007669"/>
    <property type="project" value="UniProtKB-ARBA"/>
</dbReference>
<dbReference type="NCBIfam" id="NF004076">
    <property type="entry name" value="PRK05581.1-4"/>
    <property type="match status" value="1"/>
</dbReference>
<dbReference type="InterPro" id="IPR011060">
    <property type="entry name" value="RibuloseP-bd_barrel"/>
</dbReference>
<evidence type="ECO:0000256" key="8">
    <source>
        <dbReference type="ARBA" id="ARBA00022723"/>
    </source>
</evidence>
<evidence type="ECO:0000256" key="14">
    <source>
        <dbReference type="PIRSR" id="PIRSR001461-3"/>
    </source>
</evidence>
<dbReference type="PROSITE" id="PS01085">
    <property type="entry name" value="RIBUL_P_3_EPIMER_1"/>
    <property type="match status" value="1"/>
</dbReference>
<dbReference type="PROSITE" id="PS01086">
    <property type="entry name" value="RIBUL_P_3_EPIMER_2"/>
    <property type="match status" value="1"/>
</dbReference>
<evidence type="ECO:0000313" key="15">
    <source>
        <dbReference type="EMBL" id="RZD14010.1"/>
    </source>
</evidence>
<comment type="cofactor">
    <cofactor evidence="5">
        <name>Fe(2+)</name>
        <dbReference type="ChEBI" id="CHEBI:29033"/>
    </cofactor>
</comment>
<dbReference type="AlphaFoldDB" id="A0A519B9P5"/>
<comment type="cofactor">
    <cofactor evidence="10 13">
        <name>a divalent metal cation</name>
        <dbReference type="ChEBI" id="CHEBI:60240"/>
    </cofactor>
    <text evidence="10 13">Binds 1 divalent metal cation per subunit.</text>
</comment>
<feature type="active site" description="Proton donor" evidence="10 12">
    <location>
        <position position="174"/>
    </location>
</feature>
<comment type="caution">
    <text evidence="15">The sequence shown here is derived from an EMBL/GenBank/DDBJ whole genome shotgun (WGS) entry which is preliminary data.</text>
</comment>
<evidence type="ECO:0000256" key="4">
    <source>
        <dbReference type="ARBA" id="ARBA00001947"/>
    </source>
</evidence>
<accession>A0A519B9P5</accession>
<evidence type="ECO:0000256" key="10">
    <source>
        <dbReference type="HAMAP-Rule" id="MF_02227"/>
    </source>
</evidence>
<dbReference type="GO" id="GO:0004750">
    <property type="term" value="F:D-ribulose-phosphate 3-epimerase activity"/>
    <property type="evidence" value="ECO:0007669"/>
    <property type="project" value="UniProtKB-UniRule"/>
</dbReference>
<organism evidence="15 16">
    <name type="scientific">Candidatus Acidulodesulfobacterium ferriphilum</name>
    <dbReference type="NCBI Taxonomy" id="2597223"/>
    <lineage>
        <taxon>Bacteria</taxon>
        <taxon>Deltaproteobacteria</taxon>
        <taxon>Candidatus Acidulodesulfobacterales</taxon>
        <taxon>Candidatus Acidulodesulfobacterium</taxon>
    </lineage>
</organism>
<evidence type="ECO:0000256" key="5">
    <source>
        <dbReference type="ARBA" id="ARBA00001954"/>
    </source>
</evidence>
<feature type="binding site" evidence="10 14">
    <location>
        <position position="7"/>
    </location>
    <ligand>
        <name>substrate</name>
    </ligand>
</feature>
<evidence type="ECO:0000256" key="11">
    <source>
        <dbReference type="PIRNR" id="PIRNR001461"/>
    </source>
</evidence>
<feature type="active site" description="Proton acceptor" evidence="10 12">
    <location>
        <position position="34"/>
    </location>
</feature>
<gene>
    <name evidence="10" type="primary">rpe</name>
    <name evidence="15" type="ORF">EVJ47_07165</name>
</gene>
<comment type="catalytic activity">
    <reaction evidence="1 10 11">
        <text>D-ribulose 5-phosphate = D-xylulose 5-phosphate</text>
        <dbReference type="Rhea" id="RHEA:13677"/>
        <dbReference type="ChEBI" id="CHEBI:57737"/>
        <dbReference type="ChEBI" id="CHEBI:58121"/>
        <dbReference type="EC" id="5.1.3.1"/>
    </reaction>
</comment>
<comment type="cofactor">
    <cofactor evidence="4">
        <name>Zn(2+)</name>
        <dbReference type="ChEBI" id="CHEBI:29105"/>
    </cofactor>
</comment>
<comment type="cofactor">
    <cofactor evidence="3">
        <name>Co(2+)</name>
        <dbReference type="ChEBI" id="CHEBI:48828"/>
    </cofactor>
</comment>
<keyword evidence="8 10" id="KW-0479">Metal-binding</keyword>
<feature type="binding site" evidence="10 13">
    <location>
        <position position="34"/>
    </location>
    <ligand>
        <name>a divalent metal cation</name>
        <dbReference type="ChEBI" id="CHEBI:60240"/>
    </ligand>
</feature>
<protein>
    <recommendedName>
        <fullName evidence="7 10">Ribulose-phosphate 3-epimerase</fullName>
        <ecNumber evidence="7 10">5.1.3.1</ecNumber>
    </recommendedName>
</protein>
<comment type="cofactor">
    <cofactor evidence="2">
        <name>Mn(2+)</name>
        <dbReference type="ChEBI" id="CHEBI:29035"/>
    </cofactor>
</comment>
<dbReference type="EC" id="5.1.3.1" evidence="7 10"/>
<comment type="function">
    <text evidence="10">Catalyzes the reversible epimerization of D-ribulose 5-phosphate to D-xylulose 5-phosphate.</text>
</comment>
<name>A0A519B9P5_9DELT</name>
<evidence type="ECO:0000256" key="12">
    <source>
        <dbReference type="PIRSR" id="PIRSR001461-1"/>
    </source>
</evidence>
<sequence length="216" mass="23726">MKKIAPSILSGNLLNLAAELELIKEAGADLIHIDIMDGIFVPNITAGWDLVGAIKSETDIPLDVHLMIDKPERYIDEFVKSGADILTIHQEGCIHLHRAVEKIRELGASPGVAINPSTPIAALDEILDYIDLVLIMSVNPGFSGQEFIYSSLFKIENMRKIISRRELETQVEVDGGIKVINIADVSNSGANIIVSGSGIFKTDDYKRTIMEMKEKI</sequence>
<feature type="binding site" evidence="10 13">
    <location>
        <position position="32"/>
    </location>
    <ligand>
        <name>a divalent metal cation</name>
        <dbReference type="ChEBI" id="CHEBI:60240"/>
    </ligand>
</feature>
<comment type="pathway">
    <text evidence="10">Carbohydrate degradation.</text>
</comment>
<evidence type="ECO:0000256" key="1">
    <source>
        <dbReference type="ARBA" id="ARBA00001782"/>
    </source>
</evidence>
<dbReference type="FunFam" id="3.20.20.70:FF:000004">
    <property type="entry name" value="Ribulose-phosphate 3-epimerase"/>
    <property type="match status" value="1"/>
</dbReference>
<feature type="binding site" evidence="10 13">
    <location>
        <position position="174"/>
    </location>
    <ligand>
        <name>a divalent metal cation</name>
        <dbReference type="ChEBI" id="CHEBI:60240"/>
    </ligand>
</feature>
<keyword evidence="10 11" id="KW-0119">Carbohydrate metabolism</keyword>
<dbReference type="EMBL" id="SGBD01000004">
    <property type="protein sequence ID" value="RZD14010.1"/>
    <property type="molecule type" value="Genomic_DNA"/>
</dbReference>